<evidence type="ECO:0000256" key="8">
    <source>
        <dbReference type="ARBA" id="ARBA00023098"/>
    </source>
</evidence>
<reference evidence="16 17" key="1">
    <citation type="submission" date="2019-03" db="EMBL/GenBank/DDBJ databases">
        <title>Metabolic potential of uncultured bacteria and archaea associated with petroleum seepage in deep-sea sediments.</title>
        <authorList>
            <person name="Dong X."/>
            <person name="Hubert C."/>
        </authorList>
    </citation>
    <scope>NUCLEOTIDE SEQUENCE [LARGE SCALE GENOMIC DNA]</scope>
    <source>
        <strain evidence="16">E44_bin7</strain>
    </source>
</reference>
<keyword evidence="5" id="KW-0442">Lipid degradation</keyword>
<dbReference type="GO" id="GO:0016853">
    <property type="term" value="F:isomerase activity"/>
    <property type="evidence" value="ECO:0007669"/>
    <property type="project" value="UniProtKB-KW"/>
</dbReference>
<dbReference type="InterPro" id="IPR006176">
    <property type="entry name" value="3-OHacyl-CoA_DH_NAD-bd"/>
</dbReference>
<feature type="non-terminal residue" evidence="16">
    <location>
        <position position="661"/>
    </location>
</feature>
<evidence type="ECO:0000256" key="6">
    <source>
        <dbReference type="ARBA" id="ARBA00023002"/>
    </source>
</evidence>
<dbReference type="UniPathway" id="UPA00659"/>
<protein>
    <submittedName>
        <fullName evidence="16">Uncharacterized protein</fullName>
    </submittedName>
</protein>
<feature type="domain" description="3-hydroxyacyl-CoA dehydrogenase C-terminal" evidence="14">
    <location>
        <begin position="197"/>
        <end position="262"/>
    </location>
</feature>
<comment type="pathway">
    <text evidence="2">Lipid metabolism; fatty acid beta-oxidation.</text>
</comment>
<dbReference type="SUPFAM" id="SSF52096">
    <property type="entry name" value="ClpP/crotonase"/>
    <property type="match status" value="1"/>
</dbReference>
<dbReference type="InterPro" id="IPR008927">
    <property type="entry name" value="6-PGluconate_DH-like_C_sf"/>
</dbReference>
<keyword evidence="10" id="KW-0413">Isomerase</keyword>
<dbReference type="SUPFAM" id="SSF48179">
    <property type="entry name" value="6-phosphogluconate dehydrogenase C-terminal domain-like"/>
    <property type="match status" value="1"/>
</dbReference>
<dbReference type="CDD" id="cd06558">
    <property type="entry name" value="crotonase-like"/>
    <property type="match status" value="1"/>
</dbReference>
<sequence>MAWEILGRSINKVGVIGSGNIGPDIALYFSKVLHTRGIPVVVVDIAEDALKSGESRVKGKIGRGVRTKAFKEEVAESIINNISWTTDYSHLSGADFVIEAATEDKGIKSKIFSELEKICPESAIFASNSSHLEPEVIFAEAKNKKRCLVVHYFFPAERSIIVEIVPGKDTSPETADFLMKFYEQINKAPIRVKSRYGYAIDPIFEGIFLAAARLVEKGIGAVKQVDAMAQKALGLGVGPFTAMNLTGGNPITQHGLSEMHNKINSWFKSPNILDSQITSGKPWDTPKRGEDVAYREDAFKTVSDQLRGAYFGLVCEILDSGIANIADLEMAVENALVMKPPFQMMNKIGIGKALELVKAYAKEWPDFFVPEVLVKQAESGKPWDIPLVLREDQDDIAVVTIRRPRALNALNARIMSQLKSVFSEIKEDDRIKGAVLTGFGVKAFVSGADIYEIARLKTPEELEAFALKGHEIFNLIENLGKPVICVMNGLAFGGGNELAMACTARIAKKGLKVLAGQPEPKLGIIPGYGGSQRLPRIVGLSNAWPILRTGNPISSSEALNIGLILEEIEGDIKEAGISFARKVISGEVSIPSIKKEPIDIPDSLPEVDIGHLSRKIDEMLKAVTLEGAKMTLEEGLKCEARFLGECVKTKDMRIGMENFMK</sequence>
<evidence type="ECO:0000256" key="10">
    <source>
        <dbReference type="ARBA" id="ARBA00023235"/>
    </source>
</evidence>
<keyword evidence="8" id="KW-0443">Lipid metabolism</keyword>
<dbReference type="GO" id="GO:0004300">
    <property type="term" value="F:enoyl-CoA hydratase activity"/>
    <property type="evidence" value="ECO:0007669"/>
    <property type="project" value="UniProtKB-ARBA"/>
</dbReference>
<evidence type="ECO:0000256" key="11">
    <source>
        <dbReference type="ARBA" id="ARBA00023239"/>
    </source>
</evidence>
<evidence type="ECO:0000256" key="1">
    <source>
        <dbReference type="ARBA" id="ARBA00004275"/>
    </source>
</evidence>
<evidence type="ECO:0000259" key="14">
    <source>
        <dbReference type="Pfam" id="PF00725"/>
    </source>
</evidence>
<comment type="caution">
    <text evidence="16">The sequence shown here is derived from an EMBL/GenBank/DDBJ whole genome shotgun (WGS) entry which is preliminary data.</text>
</comment>
<accession>A0A523RUD3</accession>
<evidence type="ECO:0000256" key="3">
    <source>
        <dbReference type="ARBA" id="ARBA00011245"/>
    </source>
</evidence>
<evidence type="ECO:0000256" key="4">
    <source>
        <dbReference type="ARBA" id="ARBA00022832"/>
    </source>
</evidence>
<organism evidence="16 17">
    <name type="scientific">Aerophobetes bacterium</name>
    <dbReference type="NCBI Taxonomy" id="2030807"/>
    <lineage>
        <taxon>Bacteria</taxon>
        <taxon>Candidatus Aerophobota</taxon>
    </lineage>
</organism>
<dbReference type="GO" id="GO:0003857">
    <property type="term" value="F:(3S)-3-hydroxyacyl-CoA dehydrogenase (NAD+) activity"/>
    <property type="evidence" value="ECO:0007669"/>
    <property type="project" value="UniProtKB-EC"/>
</dbReference>
<comment type="subunit">
    <text evidence="3">Monomer.</text>
</comment>
<keyword evidence="4" id="KW-0276">Fatty acid metabolism</keyword>
<dbReference type="GO" id="GO:0006635">
    <property type="term" value="P:fatty acid beta-oxidation"/>
    <property type="evidence" value="ECO:0007669"/>
    <property type="project" value="UniProtKB-UniPathway"/>
</dbReference>
<evidence type="ECO:0000256" key="13">
    <source>
        <dbReference type="ARBA" id="ARBA00049556"/>
    </source>
</evidence>
<dbReference type="EMBL" id="SOKJ01000291">
    <property type="protein sequence ID" value="TET09402.1"/>
    <property type="molecule type" value="Genomic_DNA"/>
</dbReference>
<evidence type="ECO:0000256" key="7">
    <source>
        <dbReference type="ARBA" id="ARBA00023027"/>
    </source>
</evidence>
<proteinExistence type="predicted"/>
<keyword evidence="9" id="KW-0576">Peroxisome</keyword>
<evidence type="ECO:0000256" key="2">
    <source>
        <dbReference type="ARBA" id="ARBA00005005"/>
    </source>
</evidence>
<evidence type="ECO:0000313" key="16">
    <source>
        <dbReference type="EMBL" id="TET09402.1"/>
    </source>
</evidence>
<evidence type="ECO:0000313" key="17">
    <source>
        <dbReference type="Proteomes" id="UP000316360"/>
    </source>
</evidence>
<dbReference type="Pfam" id="PF02737">
    <property type="entry name" value="3HCDH_N"/>
    <property type="match status" value="1"/>
</dbReference>
<dbReference type="PANTHER" id="PTHR23309">
    <property type="entry name" value="3-HYDROXYACYL-COA DEHYROGENASE"/>
    <property type="match status" value="1"/>
</dbReference>
<dbReference type="InterPro" id="IPR036291">
    <property type="entry name" value="NAD(P)-bd_dom_sf"/>
</dbReference>
<comment type="catalytic activity">
    <reaction evidence="13">
        <text>a (3S)-3-hydroxyacyl-CoA + NAD(+) = a 3-oxoacyl-CoA + NADH + H(+)</text>
        <dbReference type="Rhea" id="RHEA:22432"/>
        <dbReference type="ChEBI" id="CHEBI:15378"/>
        <dbReference type="ChEBI" id="CHEBI:57318"/>
        <dbReference type="ChEBI" id="CHEBI:57540"/>
        <dbReference type="ChEBI" id="CHEBI:57945"/>
        <dbReference type="ChEBI" id="CHEBI:90726"/>
        <dbReference type="EC" id="1.1.1.35"/>
    </reaction>
</comment>
<dbReference type="InterPro" id="IPR006108">
    <property type="entry name" value="3HC_DH_C"/>
</dbReference>
<dbReference type="InterPro" id="IPR001753">
    <property type="entry name" value="Enoyl-CoA_hydra/iso"/>
</dbReference>
<keyword evidence="12" id="KW-0511">Multifunctional enzyme</keyword>
<keyword evidence="6" id="KW-0560">Oxidoreductase</keyword>
<comment type="subcellular location">
    <subcellularLocation>
        <location evidence="1">Peroxisome</location>
    </subcellularLocation>
</comment>
<evidence type="ECO:0000259" key="15">
    <source>
        <dbReference type="Pfam" id="PF02737"/>
    </source>
</evidence>
<dbReference type="PANTHER" id="PTHR23309:SF49">
    <property type="entry name" value="PEROXISOMAL BIFUNCTIONAL ENZYME"/>
    <property type="match status" value="1"/>
</dbReference>
<dbReference type="Proteomes" id="UP000316360">
    <property type="component" value="Unassembled WGS sequence"/>
</dbReference>
<dbReference type="SUPFAM" id="SSF51735">
    <property type="entry name" value="NAD(P)-binding Rossmann-fold domains"/>
    <property type="match status" value="1"/>
</dbReference>
<dbReference type="InterPro" id="IPR029045">
    <property type="entry name" value="ClpP/crotonase-like_dom_sf"/>
</dbReference>
<dbReference type="Pfam" id="PF00725">
    <property type="entry name" value="3HCDH"/>
    <property type="match status" value="1"/>
</dbReference>
<keyword evidence="7" id="KW-0520">NAD</keyword>
<keyword evidence="11" id="KW-0456">Lyase</keyword>
<feature type="domain" description="3-hydroxyacyl-CoA dehydrogenase NAD binding" evidence="15">
    <location>
        <begin position="12"/>
        <end position="193"/>
    </location>
</feature>
<name>A0A523RUD3_UNCAE</name>
<dbReference type="AlphaFoldDB" id="A0A523RUD3"/>
<evidence type="ECO:0000256" key="9">
    <source>
        <dbReference type="ARBA" id="ARBA00023140"/>
    </source>
</evidence>
<evidence type="ECO:0000256" key="12">
    <source>
        <dbReference type="ARBA" id="ARBA00023268"/>
    </source>
</evidence>
<dbReference type="Gene3D" id="1.10.1040.50">
    <property type="match status" value="1"/>
</dbReference>
<dbReference type="Pfam" id="PF00378">
    <property type="entry name" value="ECH_1"/>
    <property type="match status" value="1"/>
</dbReference>
<evidence type="ECO:0000256" key="5">
    <source>
        <dbReference type="ARBA" id="ARBA00022963"/>
    </source>
</evidence>
<dbReference type="Gene3D" id="3.40.50.720">
    <property type="entry name" value="NAD(P)-binding Rossmann-like Domain"/>
    <property type="match status" value="1"/>
</dbReference>
<gene>
    <name evidence="16" type="ORF">E3J84_05135</name>
</gene>
<dbReference type="GO" id="GO:0070403">
    <property type="term" value="F:NAD+ binding"/>
    <property type="evidence" value="ECO:0007669"/>
    <property type="project" value="InterPro"/>
</dbReference>
<dbReference type="Gene3D" id="3.90.226.10">
    <property type="entry name" value="2-enoyl-CoA Hydratase, Chain A, domain 1"/>
    <property type="match status" value="1"/>
</dbReference>